<protein>
    <submittedName>
        <fullName evidence="1">7-keto-8-aminopelargonate synthetase-like enzyme</fullName>
    </submittedName>
</protein>
<comment type="caution">
    <text evidence="1">The sequence shown here is derived from an EMBL/GenBank/DDBJ whole genome shotgun (WGS) entry which is preliminary data.</text>
</comment>
<gene>
    <name evidence="1" type="ORF">J2Z19_006408</name>
</gene>
<evidence type="ECO:0000313" key="1">
    <source>
        <dbReference type="EMBL" id="MBP1876656.1"/>
    </source>
</evidence>
<keyword evidence="2" id="KW-1185">Reference proteome</keyword>
<reference evidence="1" key="1">
    <citation type="submission" date="2021-03" db="EMBL/GenBank/DDBJ databases">
        <title>Genomic Encyclopedia of Type Strains, Phase IV (KMG-IV): sequencing the most valuable type-strain genomes for metagenomic binning, comparative biology and taxonomic classification.</title>
        <authorList>
            <person name="Goeker M."/>
        </authorList>
    </citation>
    <scope>NUCLEOTIDE SEQUENCE</scope>
    <source>
        <strain evidence="1">DSM 18131</strain>
    </source>
</reference>
<name>A0ACC5T6U5_ENSAD</name>
<accession>A0ACC5T6U5</accession>
<organism evidence="1 2">
    <name type="scientific">Ensifer adhaerens</name>
    <name type="common">Sinorhizobium morelense</name>
    <dbReference type="NCBI Taxonomy" id="106592"/>
    <lineage>
        <taxon>Bacteria</taxon>
        <taxon>Pseudomonadati</taxon>
        <taxon>Pseudomonadota</taxon>
        <taxon>Alphaproteobacteria</taxon>
        <taxon>Hyphomicrobiales</taxon>
        <taxon>Rhizobiaceae</taxon>
        <taxon>Sinorhizobium/Ensifer group</taxon>
        <taxon>Ensifer</taxon>
    </lineage>
</organism>
<proteinExistence type="predicted"/>
<evidence type="ECO:0000313" key="2">
    <source>
        <dbReference type="Proteomes" id="UP000823773"/>
    </source>
</evidence>
<dbReference type="Proteomes" id="UP000823773">
    <property type="component" value="Unassembled WGS sequence"/>
</dbReference>
<dbReference type="EMBL" id="JAGGJR010000020">
    <property type="protein sequence ID" value="MBP1876656.1"/>
    <property type="molecule type" value="Genomic_DNA"/>
</dbReference>
<sequence>MSTNAPIRPNDASKSSSRNTDGLIRHSQSHFDAAHFHGLMALYARPATGRAVVLPYDSERRVVDFVRCSYLGLDNHPKIIDGAIEALISYGALHWSCARTRLNFAIIGELEAALGELFGARVIAFSTVLAANMSALPLIASGHLTGGVKPLMVFDRLAHATLAYHKGTLAGETQVETIGHNDVEALEALCRKYPAVAYICDGVYSMGGSIDLAPLKRLQEQYGLFLYVDDAHGISIFGDNGEGYARSQFGDALGERTIIAASLGKGFGASGGLLMLGTAHQEQLFRRFAVAHAFSASLNVAAIGAACASQALHRTAELKTLQLELQSRIALFDCLVPTAQRGSSLPIRTVEIGDELRAIAAARTLLDRGFYTSAIFFPTVARGRAGLRICPTAGHSEGDIKAIGAAIAAVLDELGQAEVDSNGDV</sequence>